<protein>
    <submittedName>
        <fullName evidence="9">CUS4</fullName>
    </submittedName>
    <submittedName>
        <fullName evidence="10 11">Glycoprotein G</fullName>
    </submittedName>
</protein>
<dbReference type="Pfam" id="PF01537">
    <property type="entry name" value="Herpes_glycop_D"/>
    <property type="match status" value="1"/>
</dbReference>
<evidence type="ECO:0000313" key="11">
    <source>
        <dbReference type="EMBL" id="ALL25943.1"/>
    </source>
</evidence>
<dbReference type="Proteomes" id="UP000138111">
    <property type="component" value="Segment"/>
</dbReference>
<evidence type="ECO:0000256" key="2">
    <source>
        <dbReference type="ARBA" id="ARBA00022692"/>
    </source>
</evidence>
<dbReference type="GO" id="GO:0016020">
    <property type="term" value="C:membrane"/>
    <property type="evidence" value="ECO:0007669"/>
    <property type="project" value="UniProtKB-SubCell"/>
</dbReference>
<sequence>MLYTLFFVFYFKVVLSRIAPLELCYADPKENTTEPTQLPTGEQSKTLIPVVTNGYVEYSKGCELRLLDTYVNVSSRPEKKVNATIGWSFDLGCQIPLIYREYYNCTGNIIPSPETCDGYSLTLVKSESISSYALVNVSLLIQPGIFDSGRYLYSLVFGNDSYNGRIEVRVDNETDYPCFMMHGLTVKKGDKLHIPYKPSTNPNHKRYRGCFPISNTELWNNISDESVGRYSYDEEYEEYEEENEDFEDLQSKDCRKSNLFDMKKTFNLAAGSQSLLIASLGKSISEQPWSFKINESYELFNNLSITLQSEEDSNILNPEIVTFTTPPPTENTHMFMSNNETMYEEESVLSIIQLFNNGYNNCNTHIKVIGFGTIIFIILFFVAVFFCGYTCVLNSRIKMINHAYIQPQKLNFYDI</sequence>
<dbReference type="EMBL" id="MW353138">
    <property type="protein sequence ID" value="QQL09421.1"/>
    <property type="molecule type" value="Genomic_DNA"/>
</dbReference>
<evidence type="ECO:0000313" key="13">
    <source>
        <dbReference type="EMBL" id="ALL26099.1"/>
    </source>
</evidence>
<dbReference type="EMBL" id="KY057364">
    <property type="protein sequence ID" value="ARE29870.1"/>
    <property type="molecule type" value="Genomic_DNA"/>
</dbReference>
<dbReference type="GeneID" id="27815377"/>
<evidence type="ECO:0000313" key="10">
    <source>
        <dbReference type="EMBL" id="AAK51061.1"/>
    </source>
</evidence>
<dbReference type="EMBL" id="MW353139">
    <property type="protein sequence ID" value="QQL09496.1"/>
    <property type="molecule type" value="Genomic_DNA"/>
</dbReference>
<accession>O41523</accession>
<keyword evidence="3" id="KW-0732">Signal</keyword>
<evidence type="ECO:0000313" key="18">
    <source>
        <dbReference type="EMBL" id="QQL09271.1"/>
    </source>
</evidence>
<feature type="domain" description="Herpesvirus glycoprotein D/GG/GX" evidence="8">
    <location>
        <begin position="54"/>
        <end position="168"/>
    </location>
</feature>
<keyword evidence="21" id="KW-1185">Reference proteome</keyword>
<dbReference type="EMBL" id="MW353132">
    <property type="protein sequence ID" value="QQL08971.1"/>
    <property type="molecule type" value="Genomic_DNA"/>
</dbReference>
<reference evidence="10" key="2">
    <citation type="journal article" date="2002" name="Virus Genes">
        <title>Nucleotide sequence of glycoprotein genes B, C, D, G, H and I, the thymidine kinase and protein kinase genes and gene homologue UL24 of an Australian isolate of canine herpesvirus.</title>
        <authorList>
            <person name="Reubel G.H."/>
            <person name="Pekin J."/>
            <person name="Webb-Wagg K."/>
            <person name="Hardy C.M."/>
        </authorList>
    </citation>
    <scope>NUCLEOTIDE SEQUENCE</scope>
    <source>
        <strain evidence="10">Australian</strain>
    </source>
</reference>
<evidence type="ECO:0000313" key="16">
    <source>
        <dbReference type="EMBL" id="QQL08820.1"/>
    </source>
</evidence>
<evidence type="ECO:0000313" key="12">
    <source>
        <dbReference type="EMBL" id="ALL26023.1"/>
    </source>
</evidence>
<evidence type="ECO:0000256" key="3">
    <source>
        <dbReference type="ARBA" id="ARBA00022729"/>
    </source>
</evidence>
<dbReference type="EMBL" id="MW353136">
    <property type="protein sequence ID" value="QQL09271.1"/>
    <property type="molecule type" value="Genomic_DNA"/>
</dbReference>
<dbReference type="InterPro" id="IPR036179">
    <property type="entry name" value="Ig-like_dom_sf"/>
</dbReference>
<dbReference type="Proteomes" id="UP000130192">
    <property type="component" value="Genome"/>
</dbReference>
<reference evidence="11" key="3">
    <citation type="submission" date="2015-09" db="EMBL/GenBank/DDBJ databases">
        <authorList>
            <person name="Jackson K.R."/>
            <person name="Lunt B.L."/>
            <person name="Fisher J.N.B."/>
            <person name="Gardner A.V."/>
            <person name="Bailey M.E."/>
            <person name="Deus L.M."/>
            <person name="Earl A.S."/>
            <person name="Gibby P.D."/>
            <person name="Hartmann K.A."/>
            <person name="Liu J.E."/>
            <person name="Manci A.M."/>
            <person name="Nielsen D.A."/>
            <person name="Solomon M.B."/>
            <person name="Breakwell D.P."/>
            <person name="Burnett S.H."/>
            <person name="Grose J.H."/>
        </authorList>
    </citation>
    <scope>NUCLEOTIDE SEQUENCE</scope>
    <source>
        <strain evidence="13">0194</strain>
        <strain evidence="11">V1154</strain>
        <strain evidence="12">V777</strain>
    </source>
</reference>
<keyword evidence="5 7" id="KW-0472">Membrane</keyword>
<dbReference type="EMBL" id="AF361076">
    <property type="protein sequence ID" value="AAK51061.1"/>
    <property type="molecule type" value="Genomic_DNA"/>
</dbReference>
<evidence type="ECO:0000256" key="5">
    <source>
        <dbReference type="ARBA" id="ARBA00023136"/>
    </source>
</evidence>
<evidence type="ECO:0000256" key="1">
    <source>
        <dbReference type="ARBA" id="ARBA00004167"/>
    </source>
</evidence>
<proteinExistence type="predicted"/>
<dbReference type="EMBL" id="KT819632">
    <property type="protein sequence ID" value="ALL26023.1"/>
    <property type="molecule type" value="Genomic_DNA"/>
</dbReference>
<organism evidence="9">
    <name type="scientific">Canid alphaherpesvirus 1</name>
    <dbReference type="NCBI Taxonomy" id="170325"/>
    <lineage>
        <taxon>Viruses</taxon>
        <taxon>Duplodnaviria</taxon>
        <taxon>Heunggongvirae</taxon>
        <taxon>Peploviricota</taxon>
        <taxon>Herviviricetes</taxon>
        <taxon>Herpesvirales</taxon>
        <taxon>Orthoherpesviridae</taxon>
        <taxon>Alphaherpesvirinae</taxon>
        <taxon>Varicellovirus</taxon>
        <taxon>Varicellovirus canidalpha1</taxon>
    </lineage>
</organism>
<keyword evidence="4 7" id="KW-1133">Transmembrane helix</keyword>
<dbReference type="InterPro" id="IPR002896">
    <property type="entry name" value="Herpes_glycop_dom"/>
</dbReference>
<comment type="subcellular location">
    <subcellularLocation>
        <location evidence="1">Membrane</location>
        <topology evidence="1">Single-pass membrane protein</topology>
    </subcellularLocation>
</comment>
<evidence type="ECO:0000256" key="7">
    <source>
        <dbReference type="SAM" id="Phobius"/>
    </source>
</evidence>
<keyword evidence="2 7" id="KW-0812">Transmembrane</keyword>
<reference evidence="15" key="6">
    <citation type="journal article" date="2020" name="Viruses">
        <title>Phylogenomic Analysis of Global Isolates of Canid Alphaherpesvirus 1.</title>
        <authorList>
            <person name="Lewin A.C."/>
            <person name="Coghill L.M."/>
            <person name="Mironovich M."/>
            <person name="Liu C.C."/>
            <person name="Carter R.T."/>
            <person name="Ledbetter E.C."/>
        </authorList>
    </citation>
    <scope>NUCLEOTIDE SEQUENCE</scope>
    <source>
        <strain evidence="18">ELAL-12</strain>
        <strain evidence="19">ELAL-13</strain>
        <strain evidence="20">ELAL-15</strain>
        <strain evidence="15">ELAL-2</strain>
        <strain evidence="16">ELAL-6</strain>
        <strain evidence="17">ELAL-8</strain>
    </source>
</reference>
<name>O41523_9ALPH</name>
<evidence type="ECO:0000256" key="4">
    <source>
        <dbReference type="ARBA" id="ARBA00022989"/>
    </source>
</evidence>
<keyword evidence="6" id="KW-0325">Glycoprotein</keyword>
<dbReference type="EMBL" id="MW353130">
    <property type="protein sequence ID" value="QQL08820.1"/>
    <property type="molecule type" value="Genomic_DNA"/>
</dbReference>
<dbReference type="RefSeq" id="YP_009252294.1">
    <property type="nucleotide sequence ID" value="NC_030117.1"/>
</dbReference>
<dbReference type="EMBL" id="MW353126">
    <property type="protein sequence ID" value="QQL08520.1"/>
    <property type="molecule type" value="Genomic_DNA"/>
</dbReference>
<dbReference type="EMBL" id="KT819633">
    <property type="protein sequence ID" value="ALL26099.1"/>
    <property type="molecule type" value="Genomic_DNA"/>
</dbReference>
<evidence type="ECO:0000259" key="8">
    <source>
        <dbReference type="Pfam" id="PF01537"/>
    </source>
</evidence>
<evidence type="ECO:0000313" key="20">
    <source>
        <dbReference type="EMBL" id="QQL09496.1"/>
    </source>
</evidence>
<keyword evidence="11" id="KW-0946">Virion</keyword>
<dbReference type="EMBL" id="KT819631">
    <property type="protein sequence ID" value="ALL25943.1"/>
    <property type="molecule type" value="Genomic_DNA"/>
</dbReference>
<evidence type="ECO:0000313" key="14">
    <source>
        <dbReference type="EMBL" id="ARE29870.1"/>
    </source>
</evidence>
<evidence type="ECO:0000256" key="6">
    <source>
        <dbReference type="ARBA" id="ARBA00023180"/>
    </source>
</evidence>
<dbReference type="GO" id="GO:0019031">
    <property type="term" value="C:viral envelope"/>
    <property type="evidence" value="ECO:0007669"/>
    <property type="project" value="UniProtKB-KW"/>
</dbReference>
<evidence type="ECO:0000313" key="9">
    <source>
        <dbReference type="EMBL" id="AAB67057.1"/>
    </source>
</evidence>
<dbReference type="EMBL" id="U84223">
    <property type="protein sequence ID" value="AAB67057.1"/>
    <property type="molecule type" value="Genomic_DNA"/>
</dbReference>
<evidence type="ECO:0000313" key="19">
    <source>
        <dbReference type="EMBL" id="QQL09421.1"/>
    </source>
</evidence>
<reference evidence="9" key="1">
    <citation type="journal article" date="1998" name="Virus Res.">
        <title>Genomic organization of the canine herpesvirus US region.</title>
        <authorList>
            <person name="Haanes E.J."/>
            <person name="Tomlinson C.C."/>
        </authorList>
    </citation>
    <scope>NUCLEOTIDE SEQUENCE</scope>
</reference>
<dbReference type="OrthoDB" id="14841at10239"/>
<gene>
    <name evidence="11" type="primary">US4</name>
    <name evidence="10" type="synonym">gG</name>
    <name evidence="15" type="ORF">A8B60_gp67</name>
</gene>
<dbReference type="SUPFAM" id="SSF48726">
    <property type="entry name" value="Immunoglobulin"/>
    <property type="match status" value="1"/>
</dbReference>
<reference evidence="14" key="5">
    <citation type="journal article" date="2018" name="Aust. Vet. J.">
        <title>Genome sequence of an Australian strain of canid alphaherpesvirus 1.</title>
        <authorList>
            <person name="Sarker S."/>
            <person name="Das S."/>
            <person name="Helbig K."/>
            <person name="Peters A."/>
            <person name="Raidal S.R."/>
        </authorList>
    </citation>
    <scope>NUCLEOTIDE SEQUENCE</scope>
    <source>
        <strain evidence="14">15-4016-NSW</strain>
    </source>
</reference>
<feature type="transmembrane region" description="Helical" evidence="7">
    <location>
        <begin position="368"/>
        <end position="392"/>
    </location>
</feature>
<keyword evidence="11" id="KW-0261">Viral envelope protein</keyword>
<reference evidence="11 21" key="4">
    <citation type="journal article" date="2016" name="PLoS ONE">
        <title>Genome Sequence of Canine Herpesvirus.</title>
        <authorList>
            <person name="Papageorgiou K.V."/>
            <person name="Suarez N.M."/>
            <person name="Wilkie G.S."/>
            <person name="McDonald M."/>
            <person name="Graham E.M."/>
            <person name="Davison A.J."/>
        </authorList>
    </citation>
    <scope>NUCLEOTIDE SEQUENCE</scope>
    <source>
        <strain evidence="13">0194</strain>
        <strain evidence="11">V1154</strain>
        <strain evidence="12">V777</strain>
    </source>
</reference>
<dbReference type="KEGG" id="vg:27815377"/>
<evidence type="ECO:0000313" key="15">
    <source>
        <dbReference type="EMBL" id="QQL08520.1"/>
    </source>
</evidence>
<evidence type="ECO:0000313" key="17">
    <source>
        <dbReference type="EMBL" id="QQL08971.1"/>
    </source>
</evidence>
<evidence type="ECO:0000313" key="21">
    <source>
        <dbReference type="Proteomes" id="UP000138111"/>
    </source>
</evidence>